<evidence type="ECO:0000313" key="1">
    <source>
        <dbReference type="EMBL" id="HIX85266.1"/>
    </source>
</evidence>
<gene>
    <name evidence="1" type="ORF">H9848_01490</name>
</gene>
<dbReference type="AlphaFoldDB" id="A0A9D1XQ83"/>
<organism evidence="1 2">
    <name type="scientific">Candidatus Parabacteroides intestinigallinarum</name>
    <dbReference type="NCBI Taxonomy" id="2838722"/>
    <lineage>
        <taxon>Bacteria</taxon>
        <taxon>Pseudomonadati</taxon>
        <taxon>Bacteroidota</taxon>
        <taxon>Bacteroidia</taxon>
        <taxon>Bacteroidales</taxon>
        <taxon>Tannerellaceae</taxon>
        <taxon>Parabacteroides</taxon>
    </lineage>
</organism>
<dbReference type="EMBL" id="DXEN01000009">
    <property type="protein sequence ID" value="HIX85266.1"/>
    <property type="molecule type" value="Genomic_DNA"/>
</dbReference>
<sequence length="148" mass="16801">MSILLPLQVVNGRLKRARNPKKAIDAFLELLLTTPCRSCVPDPQFGFVFNNLKFEVFNEKEGVIFNSHPTADEPESLYDKKVSGNSKSLNTFALELKKAIERYEKRLSEVSVTMAYVKGQRKILISIEGIIVETGEAYRYLSSLSIWN</sequence>
<accession>A0A9D1XQ83</accession>
<comment type="caution">
    <text evidence="1">The sequence shown here is derived from an EMBL/GenBank/DDBJ whole genome shotgun (WGS) entry which is preliminary data.</text>
</comment>
<evidence type="ECO:0000313" key="2">
    <source>
        <dbReference type="Proteomes" id="UP000823847"/>
    </source>
</evidence>
<dbReference type="SUPFAM" id="SSF160719">
    <property type="entry name" value="gpW/gp25-like"/>
    <property type="match status" value="1"/>
</dbReference>
<proteinExistence type="predicted"/>
<protein>
    <submittedName>
        <fullName evidence="1">GPW/gp25 family protein</fullName>
    </submittedName>
</protein>
<reference evidence="1" key="1">
    <citation type="journal article" date="2021" name="PeerJ">
        <title>Extensive microbial diversity within the chicken gut microbiome revealed by metagenomics and culture.</title>
        <authorList>
            <person name="Gilroy R."/>
            <person name="Ravi A."/>
            <person name="Getino M."/>
            <person name="Pursley I."/>
            <person name="Horton D.L."/>
            <person name="Alikhan N.F."/>
            <person name="Baker D."/>
            <person name="Gharbi K."/>
            <person name="Hall N."/>
            <person name="Watson M."/>
            <person name="Adriaenssens E.M."/>
            <person name="Foster-Nyarko E."/>
            <person name="Jarju S."/>
            <person name="Secka A."/>
            <person name="Antonio M."/>
            <person name="Oren A."/>
            <person name="Chaudhuri R.R."/>
            <person name="La Ragione R."/>
            <person name="Hildebrand F."/>
            <person name="Pallen M.J."/>
        </authorList>
    </citation>
    <scope>NUCLEOTIDE SEQUENCE</scope>
    <source>
        <strain evidence="1">ChiHecec2B26-12326</strain>
    </source>
</reference>
<reference evidence="1" key="2">
    <citation type="submission" date="2021-04" db="EMBL/GenBank/DDBJ databases">
        <authorList>
            <person name="Gilroy R."/>
        </authorList>
    </citation>
    <scope>NUCLEOTIDE SEQUENCE</scope>
    <source>
        <strain evidence="1">ChiHecec2B26-12326</strain>
    </source>
</reference>
<dbReference type="Proteomes" id="UP000823847">
    <property type="component" value="Unassembled WGS sequence"/>
</dbReference>
<name>A0A9D1XQ83_9BACT</name>